<dbReference type="InterPro" id="IPR041367">
    <property type="entry name" value="Znf-CCCH_4"/>
</dbReference>
<feature type="region of interest" description="Disordered" evidence="9">
    <location>
        <begin position="22"/>
        <end position="51"/>
    </location>
</feature>
<feature type="zinc finger region" description="C3H1-type" evidence="8">
    <location>
        <begin position="1"/>
        <end position="25"/>
    </location>
</feature>
<dbReference type="EMBL" id="ML987192">
    <property type="protein sequence ID" value="KAF2252299.1"/>
    <property type="molecule type" value="Genomic_DNA"/>
</dbReference>
<dbReference type="CDD" id="cd00590">
    <property type="entry name" value="RRM_SF"/>
    <property type="match status" value="1"/>
</dbReference>
<dbReference type="GO" id="GO:0061630">
    <property type="term" value="F:ubiquitin protein ligase activity"/>
    <property type="evidence" value="ECO:0007669"/>
    <property type="project" value="UniProtKB-EC"/>
</dbReference>
<feature type="domain" description="C3H1-type" evidence="11">
    <location>
        <begin position="1"/>
        <end position="25"/>
    </location>
</feature>
<dbReference type="InterPro" id="IPR051628">
    <property type="entry name" value="LUBAC_E3_Ligases"/>
</dbReference>
<evidence type="ECO:0000256" key="8">
    <source>
        <dbReference type="PROSITE-ProRule" id="PRU00723"/>
    </source>
</evidence>
<dbReference type="PROSITE" id="PS00028">
    <property type="entry name" value="ZINC_FINGER_C2H2_1"/>
    <property type="match status" value="1"/>
</dbReference>
<feature type="domain" description="RING-type" evidence="12">
    <location>
        <begin position="665"/>
        <end position="875"/>
    </location>
</feature>
<evidence type="ECO:0000256" key="1">
    <source>
        <dbReference type="ARBA" id="ARBA00004906"/>
    </source>
</evidence>
<keyword evidence="2" id="KW-0808">Transferase</keyword>
<dbReference type="CDD" id="cd20335">
    <property type="entry name" value="BRcat_RBR"/>
    <property type="match status" value="1"/>
</dbReference>
<dbReference type="CDD" id="cd22585">
    <property type="entry name" value="Rcat_RBR_DEAH12-like"/>
    <property type="match status" value="1"/>
</dbReference>
<evidence type="ECO:0000313" key="13">
    <source>
        <dbReference type="EMBL" id="KAF2252299.1"/>
    </source>
</evidence>
<dbReference type="InterPro" id="IPR013083">
    <property type="entry name" value="Znf_RING/FYVE/PHD"/>
</dbReference>
<feature type="domain" description="RING-type" evidence="10">
    <location>
        <begin position="669"/>
        <end position="707"/>
    </location>
</feature>
<feature type="region of interest" description="Disordered" evidence="9">
    <location>
        <begin position="131"/>
        <end position="164"/>
    </location>
</feature>
<evidence type="ECO:0000256" key="7">
    <source>
        <dbReference type="ARBA" id="ARBA00022833"/>
    </source>
</evidence>
<dbReference type="PANTHER" id="PTHR22770:SF13">
    <property type="entry name" value="RING-TYPE DOMAIN-CONTAINING PROTEIN"/>
    <property type="match status" value="1"/>
</dbReference>
<evidence type="ECO:0000259" key="12">
    <source>
        <dbReference type="PROSITE" id="PS51873"/>
    </source>
</evidence>
<evidence type="ECO:0000259" key="10">
    <source>
        <dbReference type="PROSITE" id="PS50089"/>
    </source>
</evidence>
<dbReference type="Pfam" id="PF18044">
    <property type="entry name" value="zf-CCCH_4"/>
    <property type="match status" value="1"/>
</dbReference>
<reference evidence="13" key="1">
    <citation type="journal article" date="2020" name="Stud. Mycol.">
        <title>101 Dothideomycetes genomes: a test case for predicting lifestyles and emergence of pathogens.</title>
        <authorList>
            <person name="Haridas S."/>
            <person name="Albert R."/>
            <person name="Binder M."/>
            <person name="Bloem J."/>
            <person name="Labutti K."/>
            <person name="Salamov A."/>
            <person name="Andreopoulos B."/>
            <person name="Baker S."/>
            <person name="Barry K."/>
            <person name="Bills G."/>
            <person name="Bluhm B."/>
            <person name="Cannon C."/>
            <person name="Castanera R."/>
            <person name="Culley D."/>
            <person name="Daum C."/>
            <person name="Ezra D."/>
            <person name="Gonzalez J."/>
            <person name="Henrissat B."/>
            <person name="Kuo A."/>
            <person name="Liang C."/>
            <person name="Lipzen A."/>
            <person name="Lutzoni F."/>
            <person name="Magnuson J."/>
            <person name="Mondo S."/>
            <person name="Nolan M."/>
            <person name="Ohm R."/>
            <person name="Pangilinan J."/>
            <person name="Park H.-J."/>
            <person name="Ramirez L."/>
            <person name="Alfaro M."/>
            <person name="Sun H."/>
            <person name="Tritt A."/>
            <person name="Yoshinaga Y."/>
            <person name="Zwiers L.-H."/>
            <person name="Turgeon B."/>
            <person name="Goodwin S."/>
            <person name="Spatafora J."/>
            <person name="Crous P."/>
            <person name="Grigoriev I."/>
        </authorList>
    </citation>
    <scope>NUCLEOTIDE SEQUENCE</scope>
    <source>
        <strain evidence="13">CBS 122368</strain>
    </source>
</reference>
<proteinExistence type="predicted"/>
<keyword evidence="5 8" id="KW-0863">Zinc-finger</keyword>
<dbReference type="Proteomes" id="UP000800094">
    <property type="component" value="Unassembled WGS sequence"/>
</dbReference>
<dbReference type="InterPro" id="IPR001841">
    <property type="entry name" value="Znf_RING"/>
</dbReference>
<keyword evidence="4" id="KW-0677">Repeat</keyword>
<dbReference type="GO" id="GO:0008270">
    <property type="term" value="F:zinc ion binding"/>
    <property type="evidence" value="ECO:0007669"/>
    <property type="project" value="UniProtKB-KW"/>
</dbReference>
<feature type="compositionally biased region" description="Low complexity" evidence="9">
    <location>
        <begin position="23"/>
        <end position="35"/>
    </location>
</feature>
<dbReference type="OrthoDB" id="10009520at2759"/>
<keyword evidence="3 8" id="KW-0479">Metal-binding</keyword>
<dbReference type="GO" id="GO:0043130">
    <property type="term" value="F:ubiquitin binding"/>
    <property type="evidence" value="ECO:0007669"/>
    <property type="project" value="TreeGrafter"/>
</dbReference>
<feature type="domain" description="C3H1-type" evidence="11">
    <location>
        <begin position="91"/>
        <end position="118"/>
    </location>
</feature>
<evidence type="ECO:0000256" key="4">
    <source>
        <dbReference type="ARBA" id="ARBA00022737"/>
    </source>
</evidence>
<dbReference type="PROSITE" id="PS50089">
    <property type="entry name" value="ZF_RING_2"/>
    <property type="match status" value="1"/>
</dbReference>
<name>A0A6A6IPW0_9PLEO</name>
<dbReference type="SMART" id="SM00647">
    <property type="entry name" value="IBR"/>
    <property type="match status" value="2"/>
</dbReference>
<dbReference type="PROSITE" id="PS51873">
    <property type="entry name" value="TRIAD"/>
    <property type="match status" value="1"/>
</dbReference>
<dbReference type="GO" id="GO:0003676">
    <property type="term" value="F:nucleic acid binding"/>
    <property type="evidence" value="ECO:0007669"/>
    <property type="project" value="InterPro"/>
</dbReference>
<evidence type="ECO:0000256" key="5">
    <source>
        <dbReference type="ARBA" id="ARBA00022771"/>
    </source>
</evidence>
<protein>
    <recommendedName>
        <fullName evidence="15">RING-type E3 ubiquitin transferase</fullName>
    </recommendedName>
</protein>
<dbReference type="AlphaFoldDB" id="A0A6A6IPW0"/>
<feature type="zinc finger region" description="C3H1-type" evidence="8">
    <location>
        <begin position="91"/>
        <end position="118"/>
    </location>
</feature>
<feature type="domain" description="C3H1-type" evidence="11">
    <location>
        <begin position="53"/>
        <end position="80"/>
    </location>
</feature>
<dbReference type="SUPFAM" id="SSF54928">
    <property type="entry name" value="RNA-binding domain, RBD"/>
    <property type="match status" value="1"/>
</dbReference>
<dbReference type="InterPro" id="IPR000571">
    <property type="entry name" value="Znf_CCCH"/>
</dbReference>
<evidence type="ECO:0000256" key="3">
    <source>
        <dbReference type="ARBA" id="ARBA00022723"/>
    </source>
</evidence>
<dbReference type="Gene3D" id="3.30.40.10">
    <property type="entry name" value="Zinc/RING finger domain, C3HC4 (zinc finger)"/>
    <property type="match status" value="1"/>
</dbReference>
<dbReference type="InterPro" id="IPR013087">
    <property type="entry name" value="Znf_C2H2_type"/>
</dbReference>
<dbReference type="SMART" id="SM00356">
    <property type="entry name" value="ZnF_C3H1"/>
    <property type="match status" value="3"/>
</dbReference>
<dbReference type="SUPFAM" id="SSF90229">
    <property type="entry name" value="CCCH zinc finger"/>
    <property type="match status" value="2"/>
</dbReference>
<comment type="pathway">
    <text evidence="1">Protein modification; protein ubiquitination.</text>
</comment>
<dbReference type="SUPFAM" id="SSF57850">
    <property type="entry name" value="RING/U-box"/>
    <property type="match status" value="2"/>
</dbReference>
<dbReference type="Pfam" id="PF00097">
    <property type="entry name" value="zf-C3HC4"/>
    <property type="match status" value="1"/>
</dbReference>
<dbReference type="PANTHER" id="PTHR22770">
    <property type="entry name" value="UBIQUITIN CONJUGATING ENZYME 7 INTERACTING PROTEIN-RELATED"/>
    <property type="match status" value="1"/>
</dbReference>
<dbReference type="GO" id="GO:0000151">
    <property type="term" value="C:ubiquitin ligase complex"/>
    <property type="evidence" value="ECO:0007669"/>
    <property type="project" value="TreeGrafter"/>
</dbReference>
<dbReference type="InterPro" id="IPR036855">
    <property type="entry name" value="Znf_CCCH_sf"/>
</dbReference>
<keyword evidence="14" id="KW-1185">Reference proteome</keyword>
<dbReference type="GeneID" id="54578131"/>
<gene>
    <name evidence="13" type="ORF">BU26DRAFT_452517</name>
</gene>
<dbReference type="InterPro" id="IPR044066">
    <property type="entry name" value="TRIAD_supradom"/>
</dbReference>
<evidence type="ECO:0008006" key="15">
    <source>
        <dbReference type="Google" id="ProtNLM"/>
    </source>
</evidence>
<keyword evidence="7 8" id="KW-0862">Zinc</keyword>
<dbReference type="GO" id="GO:0097039">
    <property type="term" value="P:protein linear polyubiquitination"/>
    <property type="evidence" value="ECO:0007669"/>
    <property type="project" value="TreeGrafter"/>
</dbReference>
<dbReference type="Gene3D" id="1.20.120.1750">
    <property type="match status" value="1"/>
</dbReference>
<dbReference type="Pfam" id="PF01485">
    <property type="entry name" value="IBR"/>
    <property type="match status" value="1"/>
</dbReference>
<dbReference type="InterPro" id="IPR017907">
    <property type="entry name" value="Znf_RING_CS"/>
</dbReference>
<dbReference type="PROSITE" id="PS00518">
    <property type="entry name" value="ZF_RING_1"/>
    <property type="match status" value="1"/>
</dbReference>
<evidence type="ECO:0000259" key="11">
    <source>
        <dbReference type="PROSITE" id="PS50103"/>
    </source>
</evidence>
<evidence type="ECO:0000256" key="2">
    <source>
        <dbReference type="ARBA" id="ARBA00022679"/>
    </source>
</evidence>
<organism evidence="13 14">
    <name type="scientific">Trematosphaeria pertusa</name>
    <dbReference type="NCBI Taxonomy" id="390896"/>
    <lineage>
        <taxon>Eukaryota</taxon>
        <taxon>Fungi</taxon>
        <taxon>Dikarya</taxon>
        <taxon>Ascomycota</taxon>
        <taxon>Pezizomycotina</taxon>
        <taxon>Dothideomycetes</taxon>
        <taxon>Pleosporomycetidae</taxon>
        <taxon>Pleosporales</taxon>
        <taxon>Massarineae</taxon>
        <taxon>Trematosphaeriaceae</taxon>
        <taxon>Trematosphaeria</taxon>
    </lineage>
</organism>
<dbReference type="InterPro" id="IPR002867">
    <property type="entry name" value="IBR_dom"/>
</dbReference>
<dbReference type="Pfam" id="PF22191">
    <property type="entry name" value="IBR_1"/>
    <property type="match status" value="1"/>
</dbReference>
<evidence type="ECO:0000256" key="9">
    <source>
        <dbReference type="SAM" id="MobiDB-lite"/>
    </source>
</evidence>
<evidence type="ECO:0000313" key="14">
    <source>
        <dbReference type="Proteomes" id="UP000800094"/>
    </source>
</evidence>
<accession>A0A6A6IPW0</accession>
<dbReference type="Gene3D" id="3.30.1370.210">
    <property type="match status" value="2"/>
</dbReference>
<evidence type="ECO:0000256" key="6">
    <source>
        <dbReference type="ARBA" id="ARBA00022786"/>
    </source>
</evidence>
<feature type="zinc finger region" description="C3H1-type" evidence="8">
    <location>
        <begin position="53"/>
        <end position="80"/>
    </location>
</feature>
<dbReference type="InterPro" id="IPR035979">
    <property type="entry name" value="RBD_domain_sf"/>
</dbReference>
<dbReference type="InterPro" id="IPR018957">
    <property type="entry name" value="Znf_C3HC4_RING-type"/>
</dbReference>
<dbReference type="GO" id="GO:0043161">
    <property type="term" value="P:proteasome-mediated ubiquitin-dependent protein catabolic process"/>
    <property type="evidence" value="ECO:0007669"/>
    <property type="project" value="TreeGrafter"/>
</dbReference>
<dbReference type="RefSeq" id="XP_033687303.1">
    <property type="nucleotide sequence ID" value="XM_033824801.1"/>
</dbReference>
<keyword evidence="6" id="KW-0833">Ubl conjugation pathway</keyword>
<sequence length="879" mass="96134">MVVCRYFQQGRCLNGETCRFEHPSTTAQTSPSTSSLNAKAPTFDPAQTASPTAQNRAPCVFFLHGTCKRGFLCRFDHSPEAKPPAAARQDDRTNTVCTFFLRNICNKGAACPYSHATSPDSRLSNDKASNAAFERPASSTGASVVPPVQPHFKGTKEEDGSDRFSRTIGGATVRFEDGVTISTLALPSDFSVVSMLHVPPGKSVQDLRNLLHGKGFPGISVEAITLKSDPKTSFQSAQIKVPDPRFAARLLRETGHTILMDGSAVHVVMVQLGAESESGANRLQLTTVACTWHNPSKVAYVEFSYPAQAAAVVLEMQKSQLHLHGRQLNFACQPRSSWVTVGNLNPATGKKALTEFLPTAQPSYRVNMGQLSHEYSAERLEFTVKSSLEQRGTLAEWTATPQSNGSKVKAIAKFADPEAARKAVQELNDTLIDPSSKDKLKAQHLVAVKLSVSQRVLQAIKPQLDALVEEARVLHFVSIKIYDNPEKAYTQIRVSGQDREAVARVKSSVERTLAGRIAGDGSVRISHSFFFQEASTAFLAEVMRSHGVTIVSDRRKLLLRLYGDTLKVLAAEQALTEKLSSLETQSKVVVLDPISLNAALRGGFRLIVATLGKEMVKMDITSNPKRIIVYGSDRHVAQVEELLRSYDPDSLETRATMLSLNAAEEEELCPVCWTPPEDPFKTKCGHTYCSSCLASQCTTATDFPLRCLGASAACNALLTLLELKQVLSSNDYEALLQTSFTQYIRSHPTSFQYCSTPDCDRFYRITLPEDPGVFNCDGCLTSICTACHQIAHDGITCAASKAAHVGTSEFAKWKEENDARDCPNCGTPIQKSYGCNHMECQACRTHICWFCMKTFKTGEDTYGHMAKAHNGIRGMGLGF</sequence>
<feature type="compositionally biased region" description="Basic and acidic residues" evidence="9">
    <location>
        <begin position="154"/>
        <end position="164"/>
    </location>
</feature>
<dbReference type="PROSITE" id="PS50103">
    <property type="entry name" value="ZF_C3H1"/>
    <property type="match status" value="3"/>
</dbReference>